<dbReference type="AlphaFoldDB" id="A0A0D0CS25"/>
<keyword evidence="3" id="KW-1185">Reference proteome</keyword>
<evidence type="ECO:0000313" key="2">
    <source>
        <dbReference type="EMBL" id="KIK78198.1"/>
    </source>
</evidence>
<dbReference type="HOGENOM" id="CLU_2644738_0_0_1"/>
<accession>A0A0D0CS25</accession>
<gene>
    <name evidence="2" type="ORF">PAXRUDRAFT_834674</name>
    <name evidence="1" type="ORF">PAXRUDRAFT_835362</name>
</gene>
<proteinExistence type="predicted"/>
<dbReference type="Proteomes" id="UP000054538">
    <property type="component" value="Unassembled WGS sequence"/>
</dbReference>
<name>A0A0D0CS25_9AGAM</name>
<evidence type="ECO:0000313" key="1">
    <source>
        <dbReference type="EMBL" id="KIK76444.1"/>
    </source>
</evidence>
<reference evidence="3" key="2">
    <citation type="submission" date="2015-01" db="EMBL/GenBank/DDBJ databases">
        <title>Evolutionary Origins and Diversification of the Mycorrhizal Mutualists.</title>
        <authorList>
            <consortium name="DOE Joint Genome Institute"/>
            <consortium name="Mycorrhizal Genomics Consortium"/>
            <person name="Kohler A."/>
            <person name="Kuo A."/>
            <person name="Nagy L.G."/>
            <person name="Floudas D."/>
            <person name="Copeland A."/>
            <person name="Barry K.W."/>
            <person name="Cichocki N."/>
            <person name="Veneault-Fourrey C."/>
            <person name="LaButti K."/>
            <person name="Lindquist E.A."/>
            <person name="Lipzen A."/>
            <person name="Lundell T."/>
            <person name="Morin E."/>
            <person name="Murat C."/>
            <person name="Riley R."/>
            <person name="Ohm R."/>
            <person name="Sun H."/>
            <person name="Tunlid A."/>
            <person name="Henrissat B."/>
            <person name="Grigoriev I.V."/>
            <person name="Hibbett D.S."/>
            <person name="Martin F."/>
        </authorList>
    </citation>
    <scope>NUCLEOTIDE SEQUENCE [LARGE SCALE GENOMIC DNA]</scope>
    <source>
        <strain evidence="3">Ve08.2h10</strain>
    </source>
</reference>
<organism evidence="2 3">
    <name type="scientific">Paxillus rubicundulus Ve08.2h10</name>
    <dbReference type="NCBI Taxonomy" id="930991"/>
    <lineage>
        <taxon>Eukaryota</taxon>
        <taxon>Fungi</taxon>
        <taxon>Dikarya</taxon>
        <taxon>Basidiomycota</taxon>
        <taxon>Agaricomycotina</taxon>
        <taxon>Agaricomycetes</taxon>
        <taxon>Agaricomycetidae</taxon>
        <taxon>Boletales</taxon>
        <taxon>Paxilineae</taxon>
        <taxon>Paxillaceae</taxon>
        <taxon>Paxillus</taxon>
    </lineage>
</organism>
<reference evidence="2 3" key="1">
    <citation type="submission" date="2014-04" db="EMBL/GenBank/DDBJ databases">
        <authorList>
            <consortium name="DOE Joint Genome Institute"/>
            <person name="Kuo A."/>
            <person name="Kohler A."/>
            <person name="Jargeat P."/>
            <person name="Nagy L.G."/>
            <person name="Floudas D."/>
            <person name="Copeland A."/>
            <person name="Barry K.W."/>
            <person name="Cichocki N."/>
            <person name="Veneault-Fourrey C."/>
            <person name="LaButti K."/>
            <person name="Lindquist E.A."/>
            <person name="Lipzen A."/>
            <person name="Lundell T."/>
            <person name="Morin E."/>
            <person name="Murat C."/>
            <person name="Sun H."/>
            <person name="Tunlid A."/>
            <person name="Henrissat B."/>
            <person name="Grigoriev I.V."/>
            <person name="Hibbett D.S."/>
            <person name="Martin F."/>
            <person name="Nordberg H.P."/>
            <person name="Cantor M.N."/>
            <person name="Hua S.X."/>
        </authorList>
    </citation>
    <scope>NUCLEOTIDE SEQUENCE [LARGE SCALE GENOMIC DNA]</scope>
    <source>
        <strain evidence="2 3">Ve08.2h10</strain>
    </source>
</reference>
<reference evidence="2" key="3">
    <citation type="submission" date="2015-02" db="EMBL/GenBank/DDBJ databases">
        <title>Evolutionary Origins and Diversification of the Mycorrhizal Mutualists.</title>
        <authorList>
            <consortium name="DOE Joint Genome Institute"/>
            <consortium name="Mycorrhizal Genomics Consortium"/>
            <person name="Kohler A."/>
            <person name="Kuo A."/>
            <person name="Nagy L.G."/>
            <person name="Floudas D."/>
            <person name="Copeland A."/>
            <person name="Barry K.W."/>
            <person name="Cichocki N."/>
            <person name="Veneault-Fourrey C."/>
            <person name="LaButti K."/>
            <person name="Lindquist E.A."/>
            <person name="Lipzen A."/>
            <person name="Lundell T."/>
            <person name="Morin E."/>
            <person name="Murat C."/>
            <person name="Riley R."/>
            <person name="Ohm R."/>
            <person name="Sun H."/>
            <person name="Tunlid A."/>
            <person name="Henrissat B."/>
            <person name="Grigoriev I.V."/>
            <person name="Hibbett D.S."/>
            <person name="Martin F."/>
        </authorList>
    </citation>
    <scope>NUCLEOTIDE SEQUENCE</scope>
    <source>
        <strain evidence="2">Ve08.2h10</strain>
    </source>
</reference>
<feature type="non-terminal residue" evidence="2">
    <location>
        <position position="1"/>
    </location>
</feature>
<sequence>MSESTIATASNAHIDSIKTITIILSMRLGPLILLNDVMLSVLGHRPKPGLSHTLTTLITTPRFRSTNSMQTRHHCIQ</sequence>
<dbReference type="EMBL" id="KN827489">
    <property type="protein sequence ID" value="KIK76444.1"/>
    <property type="molecule type" value="Genomic_DNA"/>
</dbReference>
<evidence type="ECO:0000313" key="3">
    <source>
        <dbReference type="Proteomes" id="UP000054538"/>
    </source>
</evidence>
<protein>
    <submittedName>
        <fullName evidence="2">Uncharacterized protein</fullName>
    </submittedName>
</protein>
<dbReference type="EMBL" id="KN826677">
    <property type="protein sequence ID" value="KIK78198.1"/>
    <property type="molecule type" value="Genomic_DNA"/>
</dbReference>